<dbReference type="PANTHER" id="PTHR47723:SF19">
    <property type="entry name" value="POLYNUCLEOTIDYL TRANSFERASE, RIBONUCLEASE H-LIKE SUPERFAMILY PROTEIN"/>
    <property type="match status" value="1"/>
</dbReference>
<evidence type="ECO:0000313" key="2">
    <source>
        <dbReference type="EMBL" id="KAJ6808510.1"/>
    </source>
</evidence>
<reference evidence="3" key="1">
    <citation type="journal article" date="2023" name="GigaByte">
        <title>Genome assembly of the bearded iris, Iris pallida Lam.</title>
        <authorList>
            <person name="Bruccoleri R.E."/>
            <person name="Oakeley E.J."/>
            <person name="Faust A.M.E."/>
            <person name="Altorfer M."/>
            <person name="Dessus-Babus S."/>
            <person name="Burckhardt D."/>
            <person name="Oertli M."/>
            <person name="Naumann U."/>
            <person name="Petersen F."/>
            <person name="Wong J."/>
        </authorList>
    </citation>
    <scope>NUCLEOTIDE SEQUENCE</scope>
    <source>
        <strain evidence="3">GSM-AAB239-AS_SAM_17_03QT</strain>
    </source>
</reference>
<dbReference type="EMBL" id="JANAVB010033410">
    <property type="protein sequence ID" value="KAJ6808510.1"/>
    <property type="molecule type" value="Genomic_DNA"/>
</dbReference>
<gene>
    <name evidence="2" type="ORF">M6B38_167830</name>
    <name evidence="5" type="ORF">M6B38_261445</name>
    <name evidence="4" type="ORF">M6B38_295445</name>
    <name evidence="3" type="ORF">M6B38_340550</name>
</gene>
<protein>
    <recommendedName>
        <fullName evidence="1">Reverse transcriptase zinc-binding domain-containing protein</fullName>
    </recommendedName>
</protein>
<dbReference type="EMBL" id="JANAVB010002383">
    <property type="protein sequence ID" value="KAJ6851323.1"/>
    <property type="molecule type" value="Genomic_DNA"/>
</dbReference>
<sequence length="517" mass="57992">MKALHAKRCWSIIKGESVWAHYMVRKYGDPSTPGYSLPYQPSPLWRAIVELFPMVSRHCTWVAGRGNIPIWGVNWSGTILPKPHLFNYIPNIRQVINSPFVRVASGASVDVRSYLSEEAKYVLNAIVLSEDKDQVCWTLNQKGDFSTKSFWDHYRIKFPIDSWSHFYWNKYIQPRVGAFLWRLRRNAIPVDARLLSMGYNLVSRCSCCENPETETLDHLFVLSETASTIWRHFANLFHLSSSPTDIENLAQVWLNNASLSSPSGISRNIIFGNVLWEIWKQRNEIIFGKGKRNCNFIVSRVSATLQQHLVAFHLPADGGVLSTHGHSDTGQSILGAADPHSNRRAAPTCGHPPILSAPWKAPAFGLKLNLAGRLGDPPFTAGGGIIRDNTGSFIVAFSFYMDNIAIHIPELEALLYSAFLCRNRNWVINEIETASQRLINVMTDKEIPPWALIYKLRKIRSRLSPLPVFRPVSSRANGVAKALTSLACSTKEVQIFYHPSELPAVISAALLADGSVS</sequence>
<feature type="domain" description="Reverse transcriptase zinc-binding" evidence="1">
    <location>
        <begin position="145"/>
        <end position="230"/>
    </location>
</feature>
<comment type="caution">
    <text evidence="3">The sequence shown here is derived from an EMBL/GenBank/DDBJ whole genome shotgun (WGS) entry which is preliminary data.</text>
</comment>
<dbReference type="EMBL" id="JANAVB010007160">
    <property type="protein sequence ID" value="KAJ6843655.1"/>
    <property type="molecule type" value="Genomic_DNA"/>
</dbReference>
<name>A0AAX6GXZ8_IRIPA</name>
<evidence type="ECO:0000313" key="4">
    <source>
        <dbReference type="EMBL" id="KAJ6843655.1"/>
    </source>
</evidence>
<dbReference type="EMBL" id="JANAVB010015197">
    <property type="protein sequence ID" value="KAJ6833364.1"/>
    <property type="molecule type" value="Genomic_DNA"/>
</dbReference>
<evidence type="ECO:0000313" key="3">
    <source>
        <dbReference type="EMBL" id="KAJ6833364.1"/>
    </source>
</evidence>
<dbReference type="PANTHER" id="PTHR47723">
    <property type="entry name" value="OS05G0353850 PROTEIN"/>
    <property type="match status" value="1"/>
</dbReference>
<evidence type="ECO:0000313" key="5">
    <source>
        <dbReference type="EMBL" id="KAJ6851323.1"/>
    </source>
</evidence>
<evidence type="ECO:0000313" key="6">
    <source>
        <dbReference type="Proteomes" id="UP001140949"/>
    </source>
</evidence>
<dbReference type="Proteomes" id="UP001140949">
    <property type="component" value="Unassembled WGS sequence"/>
</dbReference>
<accession>A0AAX6GXZ8</accession>
<dbReference type="Pfam" id="PF13966">
    <property type="entry name" value="zf-RVT"/>
    <property type="match status" value="1"/>
</dbReference>
<reference evidence="3" key="2">
    <citation type="submission" date="2023-04" db="EMBL/GenBank/DDBJ databases">
        <authorList>
            <person name="Bruccoleri R.E."/>
            <person name="Oakeley E.J."/>
            <person name="Faust A.-M."/>
            <person name="Dessus-Babus S."/>
            <person name="Altorfer M."/>
            <person name="Burckhardt D."/>
            <person name="Oertli M."/>
            <person name="Naumann U."/>
            <person name="Petersen F."/>
            <person name="Wong J."/>
        </authorList>
    </citation>
    <scope>NUCLEOTIDE SEQUENCE</scope>
    <source>
        <strain evidence="3">GSM-AAB239-AS_SAM_17_03QT</strain>
        <tissue evidence="3">Leaf</tissue>
    </source>
</reference>
<dbReference type="InterPro" id="IPR026960">
    <property type="entry name" value="RVT-Znf"/>
</dbReference>
<proteinExistence type="predicted"/>
<keyword evidence="6" id="KW-1185">Reference proteome</keyword>
<dbReference type="InterPro" id="IPR053151">
    <property type="entry name" value="RNase_H-like"/>
</dbReference>
<evidence type="ECO:0000259" key="1">
    <source>
        <dbReference type="Pfam" id="PF13966"/>
    </source>
</evidence>
<dbReference type="AlphaFoldDB" id="A0AAX6GXZ8"/>
<organism evidence="3 6">
    <name type="scientific">Iris pallida</name>
    <name type="common">Sweet iris</name>
    <dbReference type="NCBI Taxonomy" id="29817"/>
    <lineage>
        <taxon>Eukaryota</taxon>
        <taxon>Viridiplantae</taxon>
        <taxon>Streptophyta</taxon>
        <taxon>Embryophyta</taxon>
        <taxon>Tracheophyta</taxon>
        <taxon>Spermatophyta</taxon>
        <taxon>Magnoliopsida</taxon>
        <taxon>Liliopsida</taxon>
        <taxon>Asparagales</taxon>
        <taxon>Iridaceae</taxon>
        <taxon>Iridoideae</taxon>
        <taxon>Irideae</taxon>
        <taxon>Iris</taxon>
    </lineage>
</organism>